<feature type="active site" description="Charge relay system" evidence="5">
    <location>
        <position position="218"/>
    </location>
</feature>
<comment type="similarity">
    <text evidence="1 5 6">Belongs to the peptidase S8 family.</text>
</comment>
<dbReference type="InterPro" id="IPR034213">
    <property type="entry name" value="S8_Vpr-like"/>
</dbReference>
<dbReference type="RefSeq" id="WP_191693696.1">
    <property type="nucleotide sequence ID" value="NZ_JACSQN010000004.1"/>
</dbReference>
<evidence type="ECO:0000256" key="6">
    <source>
        <dbReference type="RuleBase" id="RU003355"/>
    </source>
</evidence>
<keyword evidence="3 5" id="KW-0378">Hydrolase</keyword>
<dbReference type="InterPro" id="IPR022398">
    <property type="entry name" value="Peptidase_S8_His-AS"/>
</dbReference>
<dbReference type="InterPro" id="IPR050131">
    <property type="entry name" value="Peptidase_S8_subtilisin-like"/>
</dbReference>
<feature type="active site" description="Charge relay system" evidence="5">
    <location>
        <position position="389"/>
    </location>
</feature>
<organism evidence="9 10">
    <name type="scientific">Sporosarcina quadrami</name>
    <dbReference type="NCBI Taxonomy" id="2762234"/>
    <lineage>
        <taxon>Bacteria</taxon>
        <taxon>Bacillati</taxon>
        <taxon>Bacillota</taxon>
        <taxon>Bacilli</taxon>
        <taxon>Bacillales</taxon>
        <taxon>Caryophanaceae</taxon>
        <taxon>Sporosarcina</taxon>
    </lineage>
</organism>
<dbReference type="PROSITE" id="PS00137">
    <property type="entry name" value="SUBTILASE_HIS"/>
    <property type="match status" value="1"/>
</dbReference>
<evidence type="ECO:0000256" key="3">
    <source>
        <dbReference type="ARBA" id="ARBA00022801"/>
    </source>
</evidence>
<dbReference type="PRINTS" id="PR00723">
    <property type="entry name" value="SUBTILISIN"/>
</dbReference>
<feature type="region of interest" description="Disordered" evidence="7">
    <location>
        <begin position="183"/>
        <end position="216"/>
    </location>
</feature>
<feature type="region of interest" description="Disordered" evidence="7">
    <location>
        <begin position="327"/>
        <end position="354"/>
    </location>
</feature>
<keyword evidence="4 5" id="KW-0720">Serine protease</keyword>
<dbReference type="Pfam" id="PF00082">
    <property type="entry name" value="Peptidase_S8"/>
    <property type="match status" value="1"/>
</dbReference>
<feature type="domain" description="Peptidase S8/S53" evidence="8">
    <location>
        <begin position="144"/>
        <end position="427"/>
    </location>
</feature>
<dbReference type="InterPro" id="IPR023827">
    <property type="entry name" value="Peptidase_S8_Asp-AS"/>
</dbReference>
<dbReference type="PROSITE" id="PS51892">
    <property type="entry name" value="SUBTILASE"/>
    <property type="match status" value="1"/>
</dbReference>
<dbReference type="SUPFAM" id="SSF52743">
    <property type="entry name" value="Subtilisin-like"/>
    <property type="match status" value="1"/>
</dbReference>
<dbReference type="Proteomes" id="UP000626786">
    <property type="component" value="Unassembled WGS sequence"/>
</dbReference>
<evidence type="ECO:0000313" key="9">
    <source>
        <dbReference type="EMBL" id="MBD7983994.1"/>
    </source>
</evidence>
<dbReference type="PANTHER" id="PTHR43806:SF65">
    <property type="entry name" value="SERINE PROTEASE APRX"/>
    <property type="match status" value="1"/>
</dbReference>
<gene>
    <name evidence="9" type="ORF">H9649_05340</name>
</gene>
<dbReference type="Gene3D" id="3.40.50.200">
    <property type="entry name" value="Peptidase S8/S53 domain"/>
    <property type="match status" value="1"/>
</dbReference>
<protein>
    <submittedName>
        <fullName evidence="9">S8 family serine peptidase</fullName>
    </submittedName>
</protein>
<dbReference type="InterPro" id="IPR023828">
    <property type="entry name" value="Peptidase_S8_Ser-AS"/>
</dbReference>
<dbReference type="InterPro" id="IPR015500">
    <property type="entry name" value="Peptidase_S8_subtilisin-rel"/>
</dbReference>
<evidence type="ECO:0000313" key="10">
    <source>
        <dbReference type="Proteomes" id="UP000626786"/>
    </source>
</evidence>
<evidence type="ECO:0000256" key="7">
    <source>
        <dbReference type="SAM" id="MobiDB-lite"/>
    </source>
</evidence>
<dbReference type="CDD" id="cd07474">
    <property type="entry name" value="Peptidases_S8_subtilisin_Vpr-like"/>
    <property type="match status" value="1"/>
</dbReference>
<sequence>MQNSTKKTQTNEEIDIIIHLAEEPVAVQKRMAQMNGIPFTEIDEENIEAAINAQQQSVLEEMAAQHIYFKKPHLYKTVLNAISTVIRKKDLDKLSSIRDVMLVEPNAAMEAMSLPSADYRAPQVNEFDPVHAEVQALWAEGIQGQGVKVAVLDSGIDPDHPDIRHAYRGGINFVDQSDTEKYSRLRAGNDPSETSPDERSNVAPEKGVTSGRPFETHHGTHIAGIIAGKNENGVKGVAPGVDLYAYRIFGGYMGGSLTTILEAIEKAVVEKMDILNLSLSDNSDLENHALSIAVNNAILAGVVVVSTAGNTGSVRGSIRTPGTSRMGIAVGNSTIDDELDSSSSRGPSRPNFDIKPDIVAPGTEIYSTMPGYGVKAAYKNAYARETGTSQAAPYITGVAALMKQAHPEWSPLDIKVAMTNTAKVLDTTSYNVFDQGSGRIRPYAAVHPSIVAYCTEEIDADGKGHIVENRRGAITFGSVKLAEDVTITKLVLVKDIKGDGGVYDVNIQITEPFEGATITVDQPSFTLDGECLLDITLTAPKSENTKYRDEILGYVHITSADRSVEVSLPFAADFSDGATVIPAIEEFSITKKDISFGIEEANDETEVTLSINSDLSYPSLEITDYLSKAPLDSLFYSNGMSLGTWKYPILHRFTSSWTNEDTTLEDGIYSIDFTGMANGEPLTDTIGPIFVKSTKPVITGSVNGSTVSGQVTDQYIDFSTTLTELGEGFDVNEKLAASYSVTSDGNLVTTDSFILNQDGTFSVELDSLHPEHDRITITITDAAGNNGELSL</sequence>
<evidence type="ECO:0000256" key="1">
    <source>
        <dbReference type="ARBA" id="ARBA00011073"/>
    </source>
</evidence>
<reference evidence="9 10" key="1">
    <citation type="submission" date="2020-08" db="EMBL/GenBank/DDBJ databases">
        <title>A Genomic Blueprint of the Chicken Gut Microbiome.</title>
        <authorList>
            <person name="Gilroy R."/>
            <person name="Ravi A."/>
            <person name="Getino M."/>
            <person name="Pursley I."/>
            <person name="Horton D.L."/>
            <person name="Alikhan N.-F."/>
            <person name="Baker D."/>
            <person name="Gharbi K."/>
            <person name="Hall N."/>
            <person name="Watson M."/>
            <person name="Adriaenssens E.M."/>
            <person name="Foster-Nyarko E."/>
            <person name="Jarju S."/>
            <person name="Secka A."/>
            <person name="Antonio M."/>
            <person name="Oren A."/>
            <person name="Chaudhuri R."/>
            <person name="La Ragione R.M."/>
            <person name="Hildebrand F."/>
            <person name="Pallen M.J."/>
        </authorList>
    </citation>
    <scope>NUCLEOTIDE SEQUENCE [LARGE SCALE GENOMIC DNA]</scope>
    <source>
        <strain evidence="9 10">Sa2YVA2</strain>
    </source>
</reference>
<evidence type="ECO:0000256" key="4">
    <source>
        <dbReference type="ARBA" id="ARBA00022825"/>
    </source>
</evidence>
<dbReference type="PROSITE" id="PS00138">
    <property type="entry name" value="SUBTILASE_SER"/>
    <property type="match status" value="1"/>
</dbReference>
<evidence type="ECO:0000256" key="5">
    <source>
        <dbReference type="PROSITE-ProRule" id="PRU01240"/>
    </source>
</evidence>
<keyword evidence="2 5" id="KW-0645">Protease</keyword>
<dbReference type="InterPro" id="IPR000209">
    <property type="entry name" value="Peptidase_S8/S53_dom"/>
</dbReference>
<evidence type="ECO:0000256" key="2">
    <source>
        <dbReference type="ARBA" id="ARBA00022670"/>
    </source>
</evidence>
<evidence type="ECO:0000259" key="8">
    <source>
        <dbReference type="Pfam" id="PF00082"/>
    </source>
</evidence>
<dbReference type="EMBL" id="JACSQN010000004">
    <property type="protein sequence ID" value="MBD7983994.1"/>
    <property type="molecule type" value="Genomic_DNA"/>
</dbReference>
<proteinExistence type="inferred from homology"/>
<comment type="caution">
    <text evidence="9">The sequence shown here is derived from an EMBL/GenBank/DDBJ whole genome shotgun (WGS) entry which is preliminary data.</text>
</comment>
<feature type="active site" description="Charge relay system" evidence="5">
    <location>
        <position position="153"/>
    </location>
</feature>
<dbReference type="InterPro" id="IPR036852">
    <property type="entry name" value="Peptidase_S8/S53_dom_sf"/>
</dbReference>
<dbReference type="PROSITE" id="PS00136">
    <property type="entry name" value="SUBTILASE_ASP"/>
    <property type="match status" value="1"/>
</dbReference>
<accession>A0ABR8U7I6</accession>
<name>A0ABR8U7I6_9BACL</name>
<keyword evidence="10" id="KW-1185">Reference proteome</keyword>
<dbReference type="PANTHER" id="PTHR43806">
    <property type="entry name" value="PEPTIDASE S8"/>
    <property type="match status" value="1"/>
</dbReference>